<dbReference type="PANTHER" id="PTHR34605">
    <property type="entry name" value="PHAGE_INTEGRASE DOMAIN-CONTAINING PROTEIN"/>
    <property type="match status" value="1"/>
</dbReference>
<dbReference type="InterPro" id="IPR011010">
    <property type="entry name" value="DNA_brk_join_enz"/>
</dbReference>
<dbReference type="OrthoDB" id="2681442at2759"/>
<gene>
    <name evidence="2" type="ORF">NAEGRDRAFT_64867</name>
</gene>
<evidence type="ECO:0000256" key="1">
    <source>
        <dbReference type="ARBA" id="ARBA00023172"/>
    </source>
</evidence>
<dbReference type="GeneID" id="8860399"/>
<reference evidence="2 3" key="1">
    <citation type="journal article" date="2010" name="Cell">
        <title>The genome of Naegleria gruberi illuminates early eukaryotic versatility.</title>
        <authorList>
            <person name="Fritz-Laylin L.K."/>
            <person name="Prochnik S.E."/>
            <person name="Ginger M.L."/>
            <person name="Dacks J.B."/>
            <person name="Carpenter M.L."/>
            <person name="Field M.C."/>
            <person name="Kuo A."/>
            <person name="Paredez A."/>
            <person name="Chapman J."/>
            <person name="Pham J."/>
            <person name="Shu S."/>
            <person name="Neupane R."/>
            <person name="Cipriano M."/>
            <person name="Mancuso J."/>
            <person name="Tu H."/>
            <person name="Salamov A."/>
            <person name="Lindquist E."/>
            <person name="Shapiro H."/>
            <person name="Lucas S."/>
            <person name="Grigoriev I.V."/>
            <person name="Cande W.Z."/>
            <person name="Fulton C."/>
            <person name="Rokhsar D.S."/>
            <person name="Dawson S.C."/>
        </authorList>
    </citation>
    <scope>NUCLEOTIDE SEQUENCE [LARGE SCALE GENOMIC DNA]</scope>
    <source>
        <strain evidence="2 3">NEG-M</strain>
    </source>
</reference>
<dbReference type="InParanoid" id="D2V7N3"/>
<evidence type="ECO:0000313" key="3">
    <source>
        <dbReference type="Proteomes" id="UP000006671"/>
    </source>
</evidence>
<dbReference type="GO" id="GO:0006310">
    <property type="term" value="P:DNA recombination"/>
    <property type="evidence" value="ECO:0007669"/>
    <property type="project" value="UniProtKB-KW"/>
</dbReference>
<dbReference type="RefSeq" id="XP_002680026.1">
    <property type="nucleotide sequence ID" value="XM_002679980.1"/>
</dbReference>
<keyword evidence="3" id="KW-1185">Reference proteome</keyword>
<dbReference type="PANTHER" id="PTHR34605:SF3">
    <property type="entry name" value="P CELL-TYPE AGGLUTINATION PROTEIN MAP4-LIKE-RELATED"/>
    <property type="match status" value="1"/>
</dbReference>
<accession>D2V7N3</accession>
<dbReference type="EMBL" id="GG738855">
    <property type="protein sequence ID" value="EFC47282.1"/>
    <property type="molecule type" value="Genomic_DNA"/>
</dbReference>
<protein>
    <submittedName>
        <fullName evidence="2">Predicted protein</fullName>
    </submittedName>
</protein>
<keyword evidence="1" id="KW-0233">DNA recombination</keyword>
<dbReference type="InterPro" id="IPR052925">
    <property type="entry name" value="Phage_Integrase-like_Recomb"/>
</dbReference>
<evidence type="ECO:0000313" key="2">
    <source>
        <dbReference type="EMBL" id="EFC47282.1"/>
    </source>
</evidence>
<dbReference type="GO" id="GO:0003677">
    <property type="term" value="F:DNA binding"/>
    <property type="evidence" value="ECO:0007669"/>
    <property type="project" value="InterPro"/>
</dbReference>
<dbReference type="AlphaFoldDB" id="D2V7N3"/>
<name>D2V7N3_NAEGR</name>
<dbReference type="Proteomes" id="UP000006671">
    <property type="component" value="Unassembled WGS sequence"/>
</dbReference>
<dbReference type="VEuPathDB" id="AmoebaDB:NAEGRDRAFT_64867"/>
<dbReference type="Gene3D" id="1.10.443.10">
    <property type="entry name" value="Intergrase catalytic core"/>
    <property type="match status" value="1"/>
</dbReference>
<dbReference type="SUPFAM" id="SSF56349">
    <property type="entry name" value="DNA breaking-rejoining enzymes"/>
    <property type="match status" value="1"/>
</dbReference>
<sequence length="302" mass="34342">MREISILSSIGEKTFRTYNRIYGGFLWFINVFDLTIDNPLAIEYYISYLLVNVQGYKANTVQAAIQFFANLDGRTINISVSYPKVKKGVLKLYSLSDKVSLQRDPITIKHLTDYLKCKDKVDNFTFRLTSAILVIGFRLFARPGEVARLKWSYIKMLKKGRIKIDLSGHKTDFFLIEKPITIERNTKDPNLCPISILKSYMDLVRNFKDAESPLFSFENDKFFDSDGISKILKNAVGIVDQGVTVSGHSLRIGAITEGLRKGMSTTDLMVGARHKKEKNLFPYLRSEGLAGKNFTNTLFSLD</sequence>
<dbReference type="KEGG" id="ngr:NAEGRDRAFT_64867"/>
<proteinExistence type="predicted"/>
<dbReference type="GO" id="GO:0015074">
    <property type="term" value="P:DNA integration"/>
    <property type="evidence" value="ECO:0007669"/>
    <property type="project" value="InterPro"/>
</dbReference>
<dbReference type="InterPro" id="IPR013762">
    <property type="entry name" value="Integrase-like_cat_sf"/>
</dbReference>
<organism evidence="3">
    <name type="scientific">Naegleria gruberi</name>
    <name type="common">Amoeba</name>
    <dbReference type="NCBI Taxonomy" id="5762"/>
    <lineage>
        <taxon>Eukaryota</taxon>
        <taxon>Discoba</taxon>
        <taxon>Heterolobosea</taxon>
        <taxon>Tetramitia</taxon>
        <taxon>Eutetramitia</taxon>
        <taxon>Vahlkampfiidae</taxon>
        <taxon>Naegleria</taxon>
    </lineage>
</organism>